<name>A0A411WMW4_9GAMM</name>
<dbReference type="RefSeq" id="WP_130592523.1">
    <property type="nucleotide sequence ID" value="NZ_CP034752.1"/>
</dbReference>
<reference evidence="1 2" key="1">
    <citation type="submission" date="2019-03" db="EMBL/GenBank/DDBJ databases">
        <title>Pragia sp. nov. isolated from the gut tract of Carduelis flavirostris.</title>
        <authorList>
            <person name="Ge Y."/>
        </authorList>
    </citation>
    <scope>NUCLEOTIDE SEQUENCE [LARGE SCALE GENOMIC DNA]</scope>
    <source>
        <strain evidence="1 2">CF-458</strain>
    </source>
</reference>
<organism evidence="1 2">
    <name type="scientific">Limnobaculum zhutongyuii</name>
    <dbReference type="NCBI Taxonomy" id="2498113"/>
    <lineage>
        <taxon>Bacteria</taxon>
        <taxon>Pseudomonadati</taxon>
        <taxon>Pseudomonadota</taxon>
        <taxon>Gammaproteobacteria</taxon>
        <taxon>Enterobacterales</taxon>
        <taxon>Budviciaceae</taxon>
        <taxon>Limnobaculum</taxon>
    </lineage>
</organism>
<evidence type="ECO:0000313" key="1">
    <source>
        <dbReference type="EMBL" id="QBH97591.1"/>
    </source>
</evidence>
<dbReference type="KEGG" id="prag:EKN56_14985"/>
<dbReference type="Gene3D" id="3.30.160.60">
    <property type="entry name" value="Classic Zinc Finger"/>
    <property type="match status" value="1"/>
</dbReference>
<evidence type="ECO:0000313" key="2">
    <source>
        <dbReference type="Proteomes" id="UP000293154"/>
    </source>
</evidence>
<dbReference type="GO" id="GO:0006313">
    <property type="term" value="P:DNA transposition"/>
    <property type="evidence" value="ECO:0007669"/>
    <property type="project" value="TreeGrafter"/>
</dbReference>
<dbReference type="EMBL" id="CP034752">
    <property type="protein sequence ID" value="QBH97591.1"/>
    <property type="molecule type" value="Genomic_DNA"/>
</dbReference>
<dbReference type="Proteomes" id="UP000293154">
    <property type="component" value="Chromosome"/>
</dbReference>
<keyword evidence="2" id="KW-1185">Reference proteome</keyword>
<dbReference type="PANTHER" id="PTHR47923">
    <property type="entry name" value="INSERTION ELEMENT IS1 1 PROTEIN INSA-RELATED"/>
    <property type="match status" value="1"/>
</dbReference>
<dbReference type="OrthoDB" id="6636831at2"/>
<sequence length="99" mass="11449">MVWDAYKLMTTPECKYCGQKEHIRKHGKGSTGAQRYQCVACDKTFQQKYIYIAYQPEAMEEIITRYQTGESTQEISEHMKANMSTVKRCLGQADLLEKA</sequence>
<proteinExistence type="predicted"/>
<protein>
    <submittedName>
        <fullName evidence="1">IS1 family transposase</fullName>
    </submittedName>
</protein>
<dbReference type="AlphaFoldDB" id="A0A411WMW4"/>
<dbReference type="PANTHER" id="PTHR47923:SF1">
    <property type="entry name" value="INSERTION ELEMENT IS1 1 PROTEIN INSA-RELATED"/>
    <property type="match status" value="1"/>
</dbReference>
<dbReference type="InterPro" id="IPR051252">
    <property type="entry name" value="IS1_transposase_InsA"/>
</dbReference>
<gene>
    <name evidence="1" type="ORF">EKN56_14985</name>
</gene>
<accession>A0A411WMW4</accession>